<name>A0A1J5GY94_9BACT</name>
<evidence type="ECO:0000256" key="1">
    <source>
        <dbReference type="SAM" id="MobiDB-lite"/>
    </source>
</evidence>
<dbReference type="PANTHER" id="PTHR30619">
    <property type="entry name" value="DNA INTERNALIZATION/COMPETENCE PROTEIN COMEC/REC2"/>
    <property type="match status" value="1"/>
</dbReference>
<evidence type="ECO:0000259" key="2">
    <source>
        <dbReference type="SMART" id="SM00849"/>
    </source>
</evidence>
<dbReference type="CDD" id="cd07731">
    <property type="entry name" value="ComA-like_MBL-fold"/>
    <property type="match status" value="1"/>
</dbReference>
<feature type="domain" description="Metallo-beta-lactamase" evidence="2">
    <location>
        <begin position="36"/>
        <end position="203"/>
    </location>
</feature>
<proteinExistence type="predicted"/>
<evidence type="ECO:0000313" key="4">
    <source>
        <dbReference type="Proteomes" id="UP000182763"/>
    </source>
</evidence>
<dbReference type="AlphaFoldDB" id="A0A1J5GY94"/>
<feature type="region of interest" description="Disordered" evidence="1">
    <location>
        <begin position="205"/>
        <end position="227"/>
    </location>
</feature>
<organism evidence="3 4">
    <name type="scientific">Candidatus Infernicultor aquiphilus</name>
    <dbReference type="NCBI Taxonomy" id="1805029"/>
    <lineage>
        <taxon>Bacteria</taxon>
        <taxon>Pseudomonadati</taxon>
        <taxon>Atribacterota</taxon>
        <taxon>Candidatus Phoenicimicrobiia</taxon>
        <taxon>Candidatus Pheonicimicrobiales</taxon>
        <taxon>Candidatus Phoenicimicrobiaceae</taxon>
        <taxon>Candidatus Infernicultor</taxon>
    </lineage>
</organism>
<dbReference type="InterPro" id="IPR001279">
    <property type="entry name" value="Metallo-B-lactamas"/>
</dbReference>
<dbReference type="SMART" id="SM00849">
    <property type="entry name" value="Lactamase_B"/>
    <property type="match status" value="1"/>
</dbReference>
<protein>
    <recommendedName>
        <fullName evidence="2">Metallo-beta-lactamase domain-containing protein</fullName>
    </recommendedName>
</protein>
<reference evidence="3 4" key="1">
    <citation type="journal article" date="2016" name="Environ. Microbiol.">
        <title>Genomic resolution of a cold subsurface aquifer community provides metabolic insights for novel microbes adapted to high CO concentrations.</title>
        <authorList>
            <person name="Probst A.J."/>
            <person name="Castelle C.J."/>
            <person name="Singh A."/>
            <person name="Brown C.T."/>
            <person name="Anantharaman K."/>
            <person name="Sharon I."/>
            <person name="Hug L.A."/>
            <person name="Burstein D."/>
            <person name="Emerson J.B."/>
            <person name="Thomas B.C."/>
            <person name="Banfield J.F."/>
        </authorList>
    </citation>
    <scope>NUCLEOTIDE SEQUENCE [LARGE SCALE GENOMIC DNA]</scope>
    <source>
        <strain evidence="3">CG2_30_33_13</strain>
    </source>
</reference>
<comment type="caution">
    <text evidence="3">The sequence shown here is derived from an EMBL/GenBank/DDBJ whole genome shotgun (WGS) entry which is preliminary data.</text>
</comment>
<dbReference type="InterPro" id="IPR052159">
    <property type="entry name" value="Competence_DNA_uptake"/>
</dbReference>
<evidence type="ECO:0000313" key="3">
    <source>
        <dbReference type="EMBL" id="OIP71880.1"/>
    </source>
</evidence>
<dbReference type="InterPro" id="IPR036866">
    <property type="entry name" value="RibonucZ/Hydroxyglut_hydro"/>
</dbReference>
<dbReference type="Gene3D" id="3.60.15.10">
    <property type="entry name" value="Ribonuclease Z/Hydroxyacylglutathione hydrolase-like"/>
    <property type="match status" value="1"/>
</dbReference>
<accession>A0A1J5GY94</accession>
<dbReference type="STRING" id="1805029.AUK42_02940"/>
<sequence length="227" mass="25124">MKKLIIILTLVFSLGFTGTLSAQENLKIYFLDVGQGDSSVIISSSGEVVLIDSGPEESLILNYLENLNISHLDLLIASHAHADHISGMDKIIAKYRPKTFLDSGIPHTTIAYQKMITAIAKYNLNYYQGTSRKINLGPLTFTILPPANHLLRESELNNNSLVIRLDFKDFSCLFTGDIEKEREGQLLNESRNNLKVDILKIAHHGSSSGSSPPFIKAVNPETSIKNE</sequence>
<dbReference type="Pfam" id="PF00753">
    <property type="entry name" value="Lactamase_B"/>
    <property type="match status" value="1"/>
</dbReference>
<dbReference type="Proteomes" id="UP000182763">
    <property type="component" value="Unassembled WGS sequence"/>
</dbReference>
<dbReference type="InterPro" id="IPR035681">
    <property type="entry name" value="ComA-like_MBL"/>
</dbReference>
<dbReference type="SUPFAM" id="SSF56281">
    <property type="entry name" value="Metallo-hydrolase/oxidoreductase"/>
    <property type="match status" value="1"/>
</dbReference>
<dbReference type="PANTHER" id="PTHR30619:SF7">
    <property type="entry name" value="BETA-LACTAMASE DOMAIN PROTEIN"/>
    <property type="match status" value="1"/>
</dbReference>
<gene>
    <name evidence="3" type="ORF">AUK42_02940</name>
</gene>
<dbReference type="EMBL" id="MNYY01000056">
    <property type="protein sequence ID" value="OIP71880.1"/>
    <property type="molecule type" value="Genomic_DNA"/>
</dbReference>